<keyword evidence="4" id="KW-1185">Reference proteome</keyword>
<evidence type="ECO:0000313" key="3">
    <source>
        <dbReference type="EMBL" id="SDY91309.1"/>
    </source>
</evidence>
<feature type="transmembrane region" description="Helical" evidence="2">
    <location>
        <begin position="204"/>
        <end position="225"/>
    </location>
</feature>
<feature type="transmembrane region" description="Helical" evidence="2">
    <location>
        <begin position="48"/>
        <end position="66"/>
    </location>
</feature>
<dbReference type="STRING" id="321339.SAMN05444340_1295"/>
<organism evidence="3 4">
    <name type="scientific">Citreimonas salinaria</name>
    <dbReference type="NCBI Taxonomy" id="321339"/>
    <lineage>
        <taxon>Bacteria</taxon>
        <taxon>Pseudomonadati</taxon>
        <taxon>Pseudomonadota</taxon>
        <taxon>Alphaproteobacteria</taxon>
        <taxon>Rhodobacterales</taxon>
        <taxon>Roseobacteraceae</taxon>
        <taxon>Citreimonas</taxon>
    </lineage>
</organism>
<name>A0A1H3NT07_9RHOB</name>
<dbReference type="OrthoDB" id="9809543at2"/>
<evidence type="ECO:0000256" key="1">
    <source>
        <dbReference type="SAM" id="MobiDB-lite"/>
    </source>
</evidence>
<keyword evidence="2" id="KW-0812">Transmembrane</keyword>
<evidence type="ECO:0000313" key="4">
    <source>
        <dbReference type="Proteomes" id="UP000199286"/>
    </source>
</evidence>
<keyword evidence="2" id="KW-0472">Membrane</keyword>
<feature type="transmembrane region" description="Helical" evidence="2">
    <location>
        <begin position="72"/>
        <end position="93"/>
    </location>
</feature>
<feature type="transmembrane region" description="Helical" evidence="2">
    <location>
        <begin position="166"/>
        <end position="192"/>
    </location>
</feature>
<dbReference type="Proteomes" id="UP000199286">
    <property type="component" value="Unassembled WGS sequence"/>
</dbReference>
<reference evidence="3 4" key="1">
    <citation type="submission" date="2016-10" db="EMBL/GenBank/DDBJ databases">
        <authorList>
            <person name="de Groot N.N."/>
        </authorList>
    </citation>
    <scope>NUCLEOTIDE SEQUENCE [LARGE SCALE GENOMIC DNA]</scope>
    <source>
        <strain evidence="3 4">DSM 26880</strain>
    </source>
</reference>
<feature type="region of interest" description="Disordered" evidence="1">
    <location>
        <begin position="1"/>
        <end position="22"/>
    </location>
</feature>
<proteinExistence type="predicted"/>
<dbReference type="EMBL" id="FNPF01000029">
    <property type="protein sequence ID" value="SDY91309.1"/>
    <property type="molecule type" value="Genomic_DNA"/>
</dbReference>
<feature type="transmembrane region" description="Helical" evidence="2">
    <location>
        <begin position="231"/>
        <end position="256"/>
    </location>
</feature>
<protein>
    <submittedName>
        <fullName evidence="3">Uncharacterized membrane protein</fullName>
    </submittedName>
</protein>
<sequence>MDTDSAIPKVVPPLPRPNPKARGLPKRTAFEWLGRGWSDFRTNPVPSLCYGLAVFLVSAFVVWGMFRYEVDYFFLPALSGFLVLGPLIATGLYEKTRRLEEGKRTTLGGMVFVKPASTYQAVFLGLLLLLLFMLWQRAAFLLYALHMGVRPFPGFDQILQLIFTTWIGWSLLITGTFIGGLFAAFAFAIGVFAAPMMLEERTDALTAMGISLALVWNNLGVMLAWGGIVVALFALSLLTGLLGLVVIFPVLGHATWHSYRAIRISRGEKVFYAEA</sequence>
<dbReference type="Pfam" id="PF09955">
    <property type="entry name" value="DUF2189"/>
    <property type="match status" value="1"/>
</dbReference>
<evidence type="ECO:0000256" key="2">
    <source>
        <dbReference type="SAM" id="Phobius"/>
    </source>
</evidence>
<accession>A0A1H3NT07</accession>
<keyword evidence="2" id="KW-1133">Transmembrane helix</keyword>
<dbReference type="InterPro" id="IPR018692">
    <property type="entry name" value="DUF2189"/>
</dbReference>
<gene>
    <name evidence="3" type="ORF">SAMN05444340_1295</name>
</gene>
<dbReference type="RefSeq" id="WP_089886262.1">
    <property type="nucleotide sequence ID" value="NZ_FNPF01000029.1"/>
</dbReference>
<dbReference type="AlphaFoldDB" id="A0A1H3NT07"/>
<feature type="transmembrane region" description="Helical" evidence="2">
    <location>
        <begin position="122"/>
        <end position="146"/>
    </location>
</feature>